<keyword evidence="2" id="KW-1185">Reference proteome</keyword>
<organism evidence="1 2">
    <name type="scientific">Brachybacterium fresconis</name>
    <dbReference type="NCBI Taxonomy" id="173363"/>
    <lineage>
        <taxon>Bacteria</taxon>
        <taxon>Bacillati</taxon>
        <taxon>Actinomycetota</taxon>
        <taxon>Actinomycetes</taxon>
        <taxon>Micrococcales</taxon>
        <taxon>Dermabacteraceae</taxon>
        <taxon>Brachybacterium</taxon>
    </lineage>
</organism>
<proteinExistence type="predicted"/>
<gene>
    <name evidence="1" type="ORF">JOF44_001479</name>
</gene>
<sequence length="38" mass="4071">MGGATLPDGRYAYRMSTRLGEDQSAATCRDTPRIGSHA</sequence>
<accession>A0ABS4YIJ5</accession>
<dbReference type="EMBL" id="JAGIOC010000001">
    <property type="protein sequence ID" value="MBP2408576.1"/>
    <property type="molecule type" value="Genomic_DNA"/>
</dbReference>
<evidence type="ECO:0000313" key="2">
    <source>
        <dbReference type="Proteomes" id="UP000698222"/>
    </source>
</evidence>
<name>A0ABS4YIJ5_9MICO</name>
<protein>
    <submittedName>
        <fullName evidence="1">Uncharacterized protein</fullName>
    </submittedName>
</protein>
<comment type="caution">
    <text evidence="1">The sequence shown here is derived from an EMBL/GenBank/DDBJ whole genome shotgun (WGS) entry which is preliminary data.</text>
</comment>
<reference evidence="1 2" key="1">
    <citation type="submission" date="2021-03" db="EMBL/GenBank/DDBJ databases">
        <title>Sequencing the genomes of 1000 actinobacteria strains.</title>
        <authorList>
            <person name="Klenk H.-P."/>
        </authorList>
    </citation>
    <scope>NUCLEOTIDE SEQUENCE [LARGE SCALE GENOMIC DNA]</scope>
    <source>
        <strain evidence="1 2">DSM 14564</strain>
    </source>
</reference>
<dbReference type="Proteomes" id="UP000698222">
    <property type="component" value="Unassembled WGS sequence"/>
</dbReference>
<evidence type="ECO:0000313" key="1">
    <source>
        <dbReference type="EMBL" id="MBP2408576.1"/>
    </source>
</evidence>